<evidence type="ECO:0000313" key="2">
    <source>
        <dbReference type="EMBL" id="CAB0012458.1"/>
    </source>
</evidence>
<gene>
    <name evidence="2" type="ORF">NTEN_LOCUS17194</name>
</gene>
<dbReference type="EMBL" id="CADCXU010025462">
    <property type="protein sequence ID" value="CAB0012458.1"/>
    <property type="molecule type" value="Genomic_DNA"/>
</dbReference>
<feature type="region of interest" description="Disordered" evidence="1">
    <location>
        <begin position="140"/>
        <end position="168"/>
    </location>
</feature>
<dbReference type="AlphaFoldDB" id="A0A6H5H558"/>
<dbReference type="Proteomes" id="UP000479000">
    <property type="component" value="Unassembled WGS sequence"/>
</dbReference>
<protein>
    <submittedName>
        <fullName evidence="2">Uncharacterized protein</fullName>
    </submittedName>
</protein>
<organism evidence="2 3">
    <name type="scientific">Nesidiocoris tenuis</name>
    <dbReference type="NCBI Taxonomy" id="355587"/>
    <lineage>
        <taxon>Eukaryota</taxon>
        <taxon>Metazoa</taxon>
        <taxon>Ecdysozoa</taxon>
        <taxon>Arthropoda</taxon>
        <taxon>Hexapoda</taxon>
        <taxon>Insecta</taxon>
        <taxon>Pterygota</taxon>
        <taxon>Neoptera</taxon>
        <taxon>Paraneoptera</taxon>
        <taxon>Hemiptera</taxon>
        <taxon>Heteroptera</taxon>
        <taxon>Panheteroptera</taxon>
        <taxon>Cimicomorpha</taxon>
        <taxon>Miridae</taxon>
        <taxon>Dicyphina</taxon>
        <taxon>Nesidiocoris</taxon>
    </lineage>
</organism>
<accession>A0A6H5H558</accession>
<evidence type="ECO:0000256" key="1">
    <source>
        <dbReference type="SAM" id="MobiDB-lite"/>
    </source>
</evidence>
<evidence type="ECO:0000313" key="3">
    <source>
        <dbReference type="Proteomes" id="UP000479000"/>
    </source>
</evidence>
<name>A0A6H5H558_9HEMI</name>
<reference evidence="2 3" key="1">
    <citation type="submission" date="2020-02" db="EMBL/GenBank/DDBJ databases">
        <authorList>
            <person name="Ferguson B K."/>
        </authorList>
    </citation>
    <scope>NUCLEOTIDE SEQUENCE [LARGE SCALE GENOMIC DNA]</scope>
</reference>
<feature type="compositionally biased region" description="Pro residues" evidence="1">
    <location>
        <begin position="87"/>
        <end position="97"/>
    </location>
</feature>
<feature type="region of interest" description="Disordered" evidence="1">
    <location>
        <begin position="85"/>
        <end position="113"/>
    </location>
</feature>
<keyword evidence="3" id="KW-1185">Reference proteome</keyword>
<sequence length="183" mass="21021">MVHSGYQRLVYVPYDGETEIERVWKVRGDKSSERKKAENSKKYKRRVDVNHGLWSRLGTRPKRPTERPGSRWEICLASMSGTVHRVPLPPPTVPPENLPAAQSLPTRERGGFSPSVERRYRRAERRAISRRLHRVNKHLDGGGVERANDVMGANHSRNGSDLSEEGNEYFPRQRLEVCSIKVQ</sequence>
<proteinExistence type="predicted"/>